<dbReference type="Proteomes" id="UP001061958">
    <property type="component" value="Unassembled WGS sequence"/>
</dbReference>
<evidence type="ECO:0008006" key="4">
    <source>
        <dbReference type="Google" id="ProtNLM"/>
    </source>
</evidence>
<feature type="region of interest" description="Disordered" evidence="1">
    <location>
        <begin position="97"/>
        <end position="133"/>
    </location>
</feature>
<keyword evidence="3" id="KW-1185">Reference proteome</keyword>
<comment type="caution">
    <text evidence="2">The sequence shown here is derived from an EMBL/GenBank/DDBJ whole genome shotgun (WGS) entry which is preliminary data.</text>
</comment>
<evidence type="ECO:0000313" key="2">
    <source>
        <dbReference type="EMBL" id="GJQ13970.1"/>
    </source>
</evidence>
<gene>
    <name evidence="2" type="ORF">GpartN1_g5761.t1</name>
</gene>
<dbReference type="EMBL" id="BQMJ01000049">
    <property type="protein sequence ID" value="GJQ13970.1"/>
    <property type="molecule type" value="Genomic_DNA"/>
</dbReference>
<organism evidence="2 3">
    <name type="scientific">Galdieria partita</name>
    <dbReference type="NCBI Taxonomy" id="83374"/>
    <lineage>
        <taxon>Eukaryota</taxon>
        <taxon>Rhodophyta</taxon>
        <taxon>Bangiophyceae</taxon>
        <taxon>Galdieriales</taxon>
        <taxon>Galdieriaceae</taxon>
        <taxon>Galdieria</taxon>
    </lineage>
</organism>
<reference evidence="2" key="2">
    <citation type="submission" date="2022-01" db="EMBL/GenBank/DDBJ databases">
        <authorList>
            <person name="Hirooka S."/>
            <person name="Miyagishima S.Y."/>
        </authorList>
    </citation>
    <scope>NUCLEOTIDE SEQUENCE</scope>
    <source>
        <strain evidence="2">NBRC 102759</strain>
    </source>
</reference>
<accession>A0A9C7Q0R9</accession>
<feature type="compositionally biased region" description="Basic and acidic residues" evidence="1">
    <location>
        <begin position="102"/>
        <end position="126"/>
    </location>
</feature>
<reference evidence="2" key="1">
    <citation type="journal article" date="2022" name="Proc. Natl. Acad. Sci. U.S.A.">
        <title>Life cycle and functional genomics of the unicellular red alga Galdieria for elucidating algal and plant evolution and industrial use.</title>
        <authorList>
            <person name="Hirooka S."/>
            <person name="Itabashi T."/>
            <person name="Ichinose T.M."/>
            <person name="Onuma R."/>
            <person name="Fujiwara T."/>
            <person name="Yamashita S."/>
            <person name="Jong L.W."/>
            <person name="Tomita R."/>
            <person name="Iwane A.H."/>
            <person name="Miyagishima S.Y."/>
        </authorList>
    </citation>
    <scope>NUCLEOTIDE SEQUENCE</scope>
    <source>
        <strain evidence="2">NBRC 102759</strain>
    </source>
</reference>
<dbReference type="OrthoDB" id="10423889at2759"/>
<proteinExistence type="predicted"/>
<dbReference type="AlphaFoldDB" id="A0A9C7Q0R9"/>
<evidence type="ECO:0000313" key="3">
    <source>
        <dbReference type="Proteomes" id="UP001061958"/>
    </source>
</evidence>
<protein>
    <recommendedName>
        <fullName evidence="4">Zinc-finger domain-containing protein</fullName>
    </recommendedName>
</protein>
<sequence length="260" mass="30289">MNLQQSLEQECQFDDALEASMSSVVEEEPPWARFSLSASSSELSSMPYDSFLMETNGHSSFSDLDSSLLQYDSEDTEKDAFLKIQFYESPESSSLISYPIAKDSDDGSDEHGKQESKRSLRDRQEMISKGQRGRPYKFNETAVSLEMSKYIPASYRKGIERAYKTQNPSRWCHICNRSSSRAYLMPCFNRWYHRCRKSICQFCIHRYYLRQPSVPPCMLARNKFFCSHCLGICPANSQCRTYQKTNIRRHIRSLLDKQQE</sequence>
<name>A0A9C7Q0R9_9RHOD</name>
<evidence type="ECO:0000256" key="1">
    <source>
        <dbReference type="SAM" id="MobiDB-lite"/>
    </source>
</evidence>